<evidence type="ECO:0000256" key="5">
    <source>
        <dbReference type="ARBA" id="ARBA00047899"/>
    </source>
</evidence>
<feature type="signal peptide" evidence="8">
    <location>
        <begin position="1"/>
        <end position="19"/>
    </location>
</feature>
<dbReference type="InterPro" id="IPR036426">
    <property type="entry name" value="Bulb-type_lectin_dom_sf"/>
</dbReference>
<dbReference type="SMART" id="SM00108">
    <property type="entry name" value="B_lectin"/>
    <property type="match status" value="1"/>
</dbReference>
<feature type="chain" id="PRO_5043573859" description="non-specific serine/threonine protein kinase" evidence="8">
    <location>
        <begin position="20"/>
        <end position="201"/>
    </location>
</feature>
<keyword evidence="7" id="KW-0812">Transmembrane</keyword>
<feature type="domain" description="Bulb-type lectin" evidence="9">
    <location>
        <begin position="62"/>
        <end position="184"/>
    </location>
</feature>
<protein>
    <recommendedName>
        <fullName evidence="2">non-specific serine/threonine protein kinase</fullName>
        <ecNumber evidence="2">2.7.11.1</ecNumber>
    </recommendedName>
</protein>
<comment type="caution">
    <text evidence="10">The sequence shown here is derived from an EMBL/GenBank/DDBJ whole genome shotgun (WGS) entry which is preliminary data.</text>
</comment>
<evidence type="ECO:0000256" key="8">
    <source>
        <dbReference type="SAM" id="SignalP"/>
    </source>
</evidence>
<keyword evidence="11" id="KW-1185">Reference proteome</keyword>
<organism evidence="10 11">
    <name type="scientific">Eleusine coracana subsp. coracana</name>
    <dbReference type="NCBI Taxonomy" id="191504"/>
    <lineage>
        <taxon>Eukaryota</taxon>
        <taxon>Viridiplantae</taxon>
        <taxon>Streptophyta</taxon>
        <taxon>Embryophyta</taxon>
        <taxon>Tracheophyta</taxon>
        <taxon>Spermatophyta</taxon>
        <taxon>Magnoliopsida</taxon>
        <taxon>Liliopsida</taxon>
        <taxon>Poales</taxon>
        <taxon>Poaceae</taxon>
        <taxon>PACMAD clade</taxon>
        <taxon>Chloridoideae</taxon>
        <taxon>Cynodonteae</taxon>
        <taxon>Eleusininae</taxon>
        <taxon>Eleusine</taxon>
    </lineage>
</organism>
<dbReference type="PROSITE" id="PS50927">
    <property type="entry name" value="BULB_LECTIN"/>
    <property type="match status" value="1"/>
</dbReference>
<evidence type="ECO:0000256" key="6">
    <source>
        <dbReference type="ARBA" id="ARBA00048679"/>
    </source>
</evidence>
<proteinExistence type="predicted"/>
<evidence type="ECO:0000256" key="4">
    <source>
        <dbReference type="ARBA" id="ARBA00023170"/>
    </source>
</evidence>
<dbReference type="Proteomes" id="UP001054889">
    <property type="component" value="Unassembled WGS sequence"/>
</dbReference>
<dbReference type="InterPro" id="IPR001480">
    <property type="entry name" value="Bulb-type_lectin_dom"/>
</dbReference>
<accession>A0AAV5D600</accession>
<keyword evidence="3 8" id="KW-0732">Signal</keyword>
<keyword evidence="7" id="KW-1133">Transmembrane helix</keyword>
<evidence type="ECO:0000256" key="2">
    <source>
        <dbReference type="ARBA" id="ARBA00012513"/>
    </source>
</evidence>
<feature type="transmembrane region" description="Helical" evidence="7">
    <location>
        <begin position="71"/>
        <end position="94"/>
    </location>
</feature>
<dbReference type="GO" id="GO:0051707">
    <property type="term" value="P:response to other organism"/>
    <property type="evidence" value="ECO:0007669"/>
    <property type="project" value="UniProtKB-ARBA"/>
</dbReference>
<reference evidence="10" key="1">
    <citation type="journal article" date="2018" name="DNA Res.">
        <title>Multiple hybrid de novo genome assembly of finger millet, an orphan allotetraploid crop.</title>
        <authorList>
            <person name="Hatakeyama M."/>
            <person name="Aluri S."/>
            <person name="Balachadran M.T."/>
            <person name="Sivarajan S.R."/>
            <person name="Patrignani A."/>
            <person name="Gruter S."/>
            <person name="Poveda L."/>
            <person name="Shimizu-Inatsugi R."/>
            <person name="Baeten J."/>
            <person name="Francoijs K.J."/>
            <person name="Nataraja K.N."/>
            <person name="Reddy Y.A.N."/>
            <person name="Phadnis S."/>
            <person name="Ravikumar R.L."/>
            <person name="Schlapbach R."/>
            <person name="Sreeman S.M."/>
            <person name="Shimizu K.K."/>
        </authorList>
    </citation>
    <scope>NUCLEOTIDE SEQUENCE</scope>
</reference>
<dbReference type="FunFam" id="2.90.10.10:FF:000039">
    <property type="entry name" value="G-type lectin S-receptor-like serine/threonine-protein kinase SD2-5"/>
    <property type="match status" value="1"/>
</dbReference>
<evidence type="ECO:0000256" key="3">
    <source>
        <dbReference type="ARBA" id="ARBA00022729"/>
    </source>
</evidence>
<sequence length="201" mass="22064">MTMVPFCFHFFVLTSACLALIIYCQVDYPPPTANLSTVWRSSAPDRAAGGYPNQYAVNPVLFCPLQASESLFFGAGFYCVFTCNTFGFGVYAVSTMNQTDPRKRFYAYADSVMVVWSANRDHQIQENATLSFTDDGDLILRDANGSLVCSSGTSDRSVVGMNMTESGNLVLFDRDNASVWQSLIIPWILFSPASVCTLGKA</sequence>
<dbReference type="Gene3D" id="2.90.10.10">
    <property type="entry name" value="Bulb-type lectin domain"/>
    <property type="match status" value="1"/>
</dbReference>
<dbReference type="GO" id="GO:0004674">
    <property type="term" value="F:protein serine/threonine kinase activity"/>
    <property type="evidence" value="ECO:0007669"/>
    <property type="project" value="UniProtKB-EC"/>
</dbReference>
<evidence type="ECO:0000256" key="1">
    <source>
        <dbReference type="ARBA" id="ARBA00004479"/>
    </source>
</evidence>
<dbReference type="EMBL" id="BQKI01000012">
    <property type="protein sequence ID" value="GJN06388.1"/>
    <property type="molecule type" value="Genomic_DNA"/>
</dbReference>
<keyword evidence="4" id="KW-0675">Receptor</keyword>
<evidence type="ECO:0000313" key="11">
    <source>
        <dbReference type="Proteomes" id="UP001054889"/>
    </source>
</evidence>
<dbReference type="GO" id="GO:0016020">
    <property type="term" value="C:membrane"/>
    <property type="evidence" value="ECO:0007669"/>
    <property type="project" value="UniProtKB-SubCell"/>
</dbReference>
<evidence type="ECO:0000256" key="7">
    <source>
        <dbReference type="SAM" id="Phobius"/>
    </source>
</evidence>
<dbReference type="SUPFAM" id="SSF51110">
    <property type="entry name" value="alpha-D-mannose-specific plant lectins"/>
    <property type="match status" value="1"/>
</dbReference>
<name>A0AAV5D600_ELECO</name>
<evidence type="ECO:0000313" key="10">
    <source>
        <dbReference type="EMBL" id="GJN06388.1"/>
    </source>
</evidence>
<gene>
    <name evidence="10" type="primary">ga24115</name>
    <name evidence="10" type="ORF">PR202_ga24115</name>
</gene>
<dbReference type="Pfam" id="PF01453">
    <property type="entry name" value="B_lectin"/>
    <property type="match status" value="1"/>
</dbReference>
<dbReference type="AlphaFoldDB" id="A0AAV5D600"/>
<comment type="catalytic activity">
    <reaction evidence="6">
        <text>L-seryl-[protein] + ATP = O-phospho-L-seryl-[protein] + ADP + H(+)</text>
        <dbReference type="Rhea" id="RHEA:17989"/>
        <dbReference type="Rhea" id="RHEA-COMP:9863"/>
        <dbReference type="Rhea" id="RHEA-COMP:11604"/>
        <dbReference type="ChEBI" id="CHEBI:15378"/>
        <dbReference type="ChEBI" id="CHEBI:29999"/>
        <dbReference type="ChEBI" id="CHEBI:30616"/>
        <dbReference type="ChEBI" id="CHEBI:83421"/>
        <dbReference type="ChEBI" id="CHEBI:456216"/>
        <dbReference type="EC" id="2.7.11.1"/>
    </reaction>
</comment>
<dbReference type="PANTHER" id="PTHR47976:SF9">
    <property type="entry name" value="OS01G0113650 PROTEIN"/>
    <property type="match status" value="1"/>
</dbReference>
<comment type="catalytic activity">
    <reaction evidence="5">
        <text>L-threonyl-[protein] + ATP = O-phospho-L-threonyl-[protein] + ADP + H(+)</text>
        <dbReference type="Rhea" id="RHEA:46608"/>
        <dbReference type="Rhea" id="RHEA-COMP:11060"/>
        <dbReference type="Rhea" id="RHEA-COMP:11605"/>
        <dbReference type="ChEBI" id="CHEBI:15378"/>
        <dbReference type="ChEBI" id="CHEBI:30013"/>
        <dbReference type="ChEBI" id="CHEBI:30616"/>
        <dbReference type="ChEBI" id="CHEBI:61977"/>
        <dbReference type="ChEBI" id="CHEBI:456216"/>
        <dbReference type="EC" id="2.7.11.1"/>
    </reaction>
</comment>
<comment type="subcellular location">
    <subcellularLocation>
        <location evidence="1">Membrane</location>
        <topology evidence="1">Single-pass type I membrane protein</topology>
    </subcellularLocation>
</comment>
<dbReference type="EC" id="2.7.11.1" evidence="2"/>
<evidence type="ECO:0000259" key="9">
    <source>
        <dbReference type="PROSITE" id="PS50927"/>
    </source>
</evidence>
<dbReference type="InterPro" id="IPR051343">
    <property type="entry name" value="G-type_lectin_kinases/EP1-like"/>
</dbReference>
<reference evidence="10" key="2">
    <citation type="submission" date="2021-12" db="EMBL/GenBank/DDBJ databases">
        <title>Resequencing data analysis of finger millet.</title>
        <authorList>
            <person name="Hatakeyama M."/>
            <person name="Aluri S."/>
            <person name="Balachadran M.T."/>
            <person name="Sivarajan S.R."/>
            <person name="Poveda L."/>
            <person name="Shimizu-Inatsugi R."/>
            <person name="Schlapbach R."/>
            <person name="Sreeman S.M."/>
            <person name="Shimizu K.K."/>
        </authorList>
    </citation>
    <scope>NUCLEOTIDE SEQUENCE</scope>
</reference>
<keyword evidence="7" id="KW-0472">Membrane</keyword>
<dbReference type="PANTHER" id="PTHR47976">
    <property type="entry name" value="G-TYPE LECTIN S-RECEPTOR-LIKE SERINE/THREONINE-PROTEIN KINASE SD2-5"/>
    <property type="match status" value="1"/>
</dbReference>